<keyword evidence="2" id="KW-1185">Reference proteome</keyword>
<organism evidence="1 2">
    <name type="scientific">Oryza meyeriana var. granulata</name>
    <dbReference type="NCBI Taxonomy" id="110450"/>
    <lineage>
        <taxon>Eukaryota</taxon>
        <taxon>Viridiplantae</taxon>
        <taxon>Streptophyta</taxon>
        <taxon>Embryophyta</taxon>
        <taxon>Tracheophyta</taxon>
        <taxon>Spermatophyta</taxon>
        <taxon>Magnoliopsida</taxon>
        <taxon>Liliopsida</taxon>
        <taxon>Poales</taxon>
        <taxon>Poaceae</taxon>
        <taxon>BOP clade</taxon>
        <taxon>Oryzoideae</taxon>
        <taxon>Oryzeae</taxon>
        <taxon>Oryzinae</taxon>
        <taxon>Oryza</taxon>
        <taxon>Oryza meyeriana</taxon>
    </lineage>
</organism>
<accession>A0A6G1ES54</accession>
<dbReference type="EMBL" id="SPHZ02000003">
    <property type="protein sequence ID" value="KAF0927488.1"/>
    <property type="molecule type" value="Genomic_DNA"/>
</dbReference>
<reference evidence="1 2" key="1">
    <citation type="submission" date="2019-11" db="EMBL/GenBank/DDBJ databases">
        <title>Whole genome sequence of Oryza granulata.</title>
        <authorList>
            <person name="Li W."/>
        </authorList>
    </citation>
    <scope>NUCLEOTIDE SEQUENCE [LARGE SCALE GENOMIC DNA]</scope>
    <source>
        <strain evidence="2">cv. Menghai</strain>
        <tissue evidence="1">Leaf</tissue>
    </source>
</reference>
<name>A0A6G1ES54_9ORYZ</name>
<proteinExistence type="predicted"/>
<comment type="caution">
    <text evidence="1">The sequence shown here is derived from an EMBL/GenBank/DDBJ whole genome shotgun (WGS) entry which is preliminary data.</text>
</comment>
<evidence type="ECO:0000313" key="1">
    <source>
        <dbReference type="EMBL" id="KAF0927488.1"/>
    </source>
</evidence>
<gene>
    <name evidence="1" type="ORF">E2562_033983</name>
</gene>
<protein>
    <submittedName>
        <fullName evidence="1">Uncharacterized protein</fullName>
    </submittedName>
</protein>
<sequence length="119" mass="12347">MRPGSGHLRQASCHIDAFTSTPTPLPAVVSAARLPLLHLAPAPRLPPRPVATAVPATAALHPGLARCFIAQPARVCPMPPRLHGPSPALPPPPPNPGAAATRRCPYIYHNRLLGALAAP</sequence>
<evidence type="ECO:0000313" key="2">
    <source>
        <dbReference type="Proteomes" id="UP000479710"/>
    </source>
</evidence>
<dbReference type="Proteomes" id="UP000479710">
    <property type="component" value="Unassembled WGS sequence"/>
</dbReference>
<dbReference type="AlphaFoldDB" id="A0A6G1ES54"/>